<organism evidence="2 3">
    <name type="scientific">Salinispora tropica (strain ATCC BAA-916 / DSM 44818 / JCM 13857 / NBRC 105044 / CNB-440)</name>
    <dbReference type="NCBI Taxonomy" id="369723"/>
    <lineage>
        <taxon>Bacteria</taxon>
        <taxon>Bacillati</taxon>
        <taxon>Actinomycetota</taxon>
        <taxon>Actinomycetes</taxon>
        <taxon>Micromonosporales</taxon>
        <taxon>Micromonosporaceae</taxon>
        <taxon>Salinispora</taxon>
    </lineage>
</organism>
<feature type="compositionally biased region" description="Low complexity" evidence="1">
    <location>
        <begin position="60"/>
        <end position="70"/>
    </location>
</feature>
<evidence type="ECO:0000313" key="3">
    <source>
        <dbReference type="Proteomes" id="UP000000235"/>
    </source>
</evidence>
<proteinExistence type="predicted"/>
<evidence type="ECO:0000313" key="2">
    <source>
        <dbReference type="EMBL" id="ABP54079.1"/>
    </source>
</evidence>
<feature type="region of interest" description="Disordered" evidence="1">
    <location>
        <begin position="39"/>
        <end position="81"/>
    </location>
</feature>
<keyword evidence="3" id="KW-1185">Reference proteome</keyword>
<sequence>MWASPAMPGSAHDLSAARVHGIIDALASVDVMTAADKGYQRTPGSVCTPFKRRRFRPTASPRSCRPSSSCTMSKRPGHGPA</sequence>
<dbReference type="EMBL" id="CP000667">
    <property type="protein sequence ID" value="ABP54079.1"/>
    <property type="molecule type" value="Genomic_DNA"/>
</dbReference>
<dbReference type="HOGENOM" id="CLU_2571877_0_0_11"/>
<dbReference type="AlphaFoldDB" id="A4X5C9"/>
<protein>
    <recommendedName>
        <fullName evidence="4">DDE Tnp4 domain-containing protein</fullName>
    </recommendedName>
</protein>
<evidence type="ECO:0000256" key="1">
    <source>
        <dbReference type="SAM" id="MobiDB-lite"/>
    </source>
</evidence>
<accession>A4X5C9</accession>
<reference evidence="3" key="1">
    <citation type="journal article" date="2007" name="Proc. Natl. Acad. Sci. U.S.A.">
        <title>Genome sequencing reveals complex secondary metabolome in the marine actinomycete Salinispora tropica.</title>
        <authorList>
            <person name="Udwary D.W."/>
            <person name="Zeigler L."/>
            <person name="Asolkar R.N."/>
            <person name="Singan V."/>
            <person name="Lapidus A."/>
            <person name="Fenical W."/>
            <person name="Jensen P.R."/>
            <person name="Moore B.S."/>
        </authorList>
    </citation>
    <scope>NUCLEOTIDE SEQUENCE [LARGE SCALE GENOMIC DNA]</scope>
    <source>
        <strain evidence="3">ATCC BAA-916 / DSM 44818 / CNB-440</strain>
    </source>
</reference>
<dbReference type="KEGG" id="stp:Strop_1614"/>
<evidence type="ECO:0008006" key="4">
    <source>
        <dbReference type="Google" id="ProtNLM"/>
    </source>
</evidence>
<name>A4X5C9_SALTO</name>
<dbReference type="Proteomes" id="UP000000235">
    <property type="component" value="Chromosome"/>
</dbReference>
<gene>
    <name evidence="2" type="ordered locus">Strop_1614</name>
</gene>